<keyword evidence="3" id="KW-1185">Reference proteome</keyword>
<evidence type="ECO:0000313" key="1">
    <source>
        <dbReference type="EMBL" id="EDP98904.1"/>
    </source>
</evidence>
<dbReference type="AlphaFoldDB" id="A9DAI8"/>
<organism evidence="2 3">
    <name type="scientific">Shewanella benthica KT99</name>
    <dbReference type="NCBI Taxonomy" id="314608"/>
    <lineage>
        <taxon>Bacteria</taxon>
        <taxon>Pseudomonadati</taxon>
        <taxon>Pseudomonadota</taxon>
        <taxon>Gammaproteobacteria</taxon>
        <taxon>Alteromonadales</taxon>
        <taxon>Shewanellaceae</taxon>
        <taxon>Shewanella</taxon>
    </lineage>
</organism>
<reference evidence="2 3" key="1">
    <citation type="submission" date="2007-10" db="EMBL/GenBank/DDBJ databases">
        <authorList>
            <person name="Yayanos A."/>
            <person name="Ferriera S."/>
            <person name="Johnson J."/>
            <person name="Kravitz S."/>
            <person name="Halpern A."/>
            <person name="Remington K."/>
            <person name="Beeson K."/>
            <person name="Tran B."/>
            <person name="Rogers Y.-H."/>
            <person name="Friedman R."/>
            <person name="Venter J.C."/>
        </authorList>
    </citation>
    <scope>NUCLEOTIDE SEQUENCE [LARGE SCALE GENOMIC DNA]</scope>
    <source>
        <strain evidence="2 3">KT99</strain>
    </source>
</reference>
<name>A9DAI8_9GAMM</name>
<proteinExistence type="predicted"/>
<gene>
    <name evidence="2" type="ORF">KT99_03624</name>
    <name evidence="1" type="ORF">KT99_20893</name>
</gene>
<protein>
    <submittedName>
        <fullName evidence="2">Uncharacterized protein</fullName>
    </submittedName>
</protein>
<accession>A9DAI8</accession>
<evidence type="ECO:0000313" key="2">
    <source>
        <dbReference type="EMBL" id="EDQ00604.1"/>
    </source>
</evidence>
<dbReference type="EMBL" id="ABIC01000018">
    <property type="protein sequence ID" value="EDQ00604.1"/>
    <property type="molecule type" value="Genomic_DNA"/>
</dbReference>
<dbReference type="Proteomes" id="UP000005839">
    <property type="component" value="Unassembled WGS sequence"/>
</dbReference>
<dbReference type="EMBL" id="ABIC01000061">
    <property type="protein sequence ID" value="EDP98904.1"/>
    <property type="molecule type" value="Genomic_DNA"/>
</dbReference>
<comment type="caution">
    <text evidence="2">The sequence shown here is derived from an EMBL/GenBank/DDBJ whole genome shotgun (WGS) entry which is preliminary data.</text>
</comment>
<sequence>MHTQGATRGRSIDYHHVIHALAKKRNAFKASQIRDALIPKGGEGAVGTRAISRSIM</sequence>
<evidence type="ECO:0000313" key="3">
    <source>
        <dbReference type="Proteomes" id="UP000005839"/>
    </source>
</evidence>